<evidence type="ECO:0000256" key="1">
    <source>
        <dbReference type="SAM" id="Coils"/>
    </source>
</evidence>
<evidence type="ECO:0000313" key="3">
    <source>
        <dbReference type="Ensembl" id="ENSPKIP00000026924.1"/>
    </source>
</evidence>
<keyword evidence="2" id="KW-0472">Membrane</keyword>
<sequence>MSGHELSLSNKEEMFVVGIIPLLKEGILCFNNLSASVFTNEGNINNGYDELRHLISNVKDNFAQAEQRASGILASLDKESEELTQQKGKLQRQQNDKKTECKNLQDQLARQQNMLQEIQRLLANANEHLEKTKETVEEMQSRMDHDVAVRNTGIGLMFIPIIGTIIATLIGVYQTDLNNATEAKTQAESEVQSWEGEVARTSQSVSDCETEINQKTQEISQVNTSLEVLERTIEDVTKQRFVLADVQEKIRNAVRVLTDLAGIAKVGEIQTRKVILFEPLMTVVEETFKCILQMSEKGQLQCVETTLKPIQSAFEENVRKMKALCDKENDYW</sequence>
<reference evidence="3" key="2">
    <citation type="submission" date="2025-09" db="UniProtKB">
        <authorList>
            <consortium name="Ensembl"/>
        </authorList>
    </citation>
    <scope>IDENTIFICATION</scope>
</reference>
<keyword evidence="2" id="KW-0812">Transmembrane</keyword>
<feature type="transmembrane region" description="Helical" evidence="2">
    <location>
        <begin position="152"/>
        <end position="173"/>
    </location>
</feature>
<keyword evidence="2" id="KW-1133">Transmembrane helix</keyword>
<evidence type="ECO:0000256" key="2">
    <source>
        <dbReference type="SAM" id="Phobius"/>
    </source>
</evidence>
<feature type="coiled-coil region" evidence="1">
    <location>
        <begin position="177"/>
        <end position="239"/>
    </location>
</feature>
<dbReference type="Gene3D" id="1.20.1170.10">
    <property type="match status" value="1"/>
</dbReference>
<dbReference type="Proteomes" id="UP000261540">
    <property type="component" value="Unplaced"/>
</dbReference>
<protein>
    <submittedName>
        <fullName evidence="3">Uncharacterized protein</fullName>
    </submittedName>
</protein>
<organism evidence="3 4">
    <name type="scientific">Paramormyrops kingsleyae</name>
    <dbReference type="NCBI Taxonomy" id="1676925"/>
    <lineage>
        <taxon>Eukaryota</taxon>
        <taxon>Metazoa</taxon>
        <taxon>Chordata</taxon>
        <taxon>Craniata</taxon>
        <taxon>Vertebrata</taxon>
        <taxon>Euteleostomi</taxon>
        <taxon>Actinopterygii</taxon>
        <taxon>Neopterygii</taxon>
        <taxon>Teleostei</taxon>
        <taxon>Osteoglossocephala</taxon>
        <taxon>Osteoglossomorpha</taxon>
        <taxon>Osteoglossiformes</taxon>
        <taxon>Mormyridae</taxon>
        <taxon>Paramormyrops</taxon>
    </lineage>
</organism>
<keyword evidence="4" id="KW-1185">Reference proteome</keyword>
<evidence type="ECO:0000313" key="4">
    <source>
        <dbReference type="Proteomes" id="UP000261540"/>
    </source>
</evidence>
<accession>A0A3B3S813</accession>
<keyword evidence="1" id="KW-0175">Coiled coil</keyword>
<name>A0A3B3S813_9TELE</name>
<dbReference type="GeneTree" id="ENSGT00610000087473"/>
<dbReference type="AlphaFoldDB" id="A0A3B3S813"/>
<dbReference type="Ensembl" id="ENSPKIT00000007685.1">
    <property type="protein sequence ID" value="ENSPKIP00000026924.1"/>
    <property type="gene ID" value="ENSPKIG00000009201.1"/>
</dbReference>
<reference evidence="3" key="1">
    <citation type="submission" date="2025-08" db="UniProtKB">
        <authorList>
            <consortium name="Ensembl"/>
        </authorList>
    </citation>
    <scope>IDENTIFICATION</scope>
</reference>
<dbReference type="PANTHER" id="PTHR18937">
    <property type="entry name" value="STRUCTURAL MAINTENANCE OF CHROMOSOMES SMC FAMILY MEMBER"/>
    <property type="match status" value="1"/>
</dbReference>
<proteinExistence type="predicted"/>
<feature type="coiled-coil region" evidence="1">
    <location>
        <begin position="48"/>
        <end position="142"/>
    </location>
</feature>
<dbReference type="SUPFAM" id="SSF58100">
    <property type="entry name" value="Bacterial hemolysins"/>
    <property type="match status" value="1"/>
</dbReference>